<keyword evidence="2" id="KW-1003">Cell membrane</keyword>
<comment type="caution">
    <text evidence="7">The sequence shown here is derived from an EMBL/GenBank/DDBJ whole genome shotgun (WGS) entry which is preliminary data.</text>
</comment>
<dbReference type="AlphaFoldDB" id="A0A011PV88"/>
<keyword evidence="8" id="KW-1185">Reference proteome</keyword>
<dbReference type="NCBIfam" id="TIGR04283">
    <property type="entry name" value="glyco_like_mftF"/>
    <property type="match status" value="1"/>
</dbReference>
<name>A0A011PV88_ACCRE</name>
<proteinExistence type="predicted"/>
<reference evidence="7" key="1">
    <citation type="submission" date="2014-02" db="EMBL/GenBank/DDBJ databases">
        <title>Expanding our view of genomic diversity in Candidatus Accumulibacter clades.</title>
        <authorList>
            <person name="Skennerton C.T."/>
            <person name="Barr J.J."/>
            <person name="Slater F.R."/>
            <person name="Bond P.L."/>
            <person name="Tyson G.W."/>
        </authorList>
    </citation>
    <scope>NUCLEOTIDE SEQUENCE [LARGE SCALE GENOMIC DNA]</scope>
</reference>
<dbReference type="STRING" id="1454004.AW11_00117"/>
<evidence type="ECO:0000256" key="4">
    <source>
        <dbReference type="ARBA" id="ARBA00022679"/>
    </source>
</evidence>
<dbReference type="InterPro" id="IPR026461">
    <property type="entry name" value="Trfase_2_rSAM/seldom_assoc"/>
</dbReference>
<dbReference type="GO" id="GO:0016757">
    <property type="term" value="F:glycosyltransferase activity"/>
    <property type="evidence" value="ECO:0007669"/>
    <property type="project" value="UniProtKB-KW"/>
</dbReference>
<dbReference type="PANTHER" id="PTHR43646">
    <property type="entry name" value="GLYCOSYLTRANSFERASE"/>
    <property type="match status" value="1"/>
</dbReference>
<dbReference type="GO" id="GO:0005886">
    <property type="term" value="C:plasma membrane"/>
    <property type="evidence" value="ECO:0007669"/>
    <property type="project" value="UniProtKB-SubCell"/>
</dbReference>
<feature type="domain" description="Glycosyltransferase 2-like" evidence="6">
    <location>
        <begin position="8"/>
        <end position="123"/>
    </location>
</feature>
<keyword evidence="4 7" id="KW-0808">Transferase</keyword>
<organism evidence="7 8">
    <name type="scientific">Accumulibacter regalis</name>
    <dbReference type="NCBI Taxonomy" id="522306"/>
    <lineage>
        <taxon>Bacteria</taxon>
        <taxon>Pseudomonadati</taxon>
        <taxon>Pseudomonadota</taxon>
        <taxon>Betaproteobacteria</taxon>
        <taxon>Candidatus Accumulibacter</taxon>
    </lineage>
</organism>
<dbReference type="Gene3D" id="3.90.550.10">
    <property type="entry name" value="Spore Coat Polysaccharide Biosynthesis Protein SpsA, Chain A"/>
    <property type="match status" value="1"/>
</dbReference>
<dbReference type="PANTHER" id="PTHR43646:SF2">
    <property type="entry name" value="GLYCOSYLTRANSFERASE 2-LIKE DOMAIN-CONTAINING PROTEIN"/>
    <property type="match status" value="1"/>
</dbReference>
<evidence type="ECO:0000256" key="2">
    <source>
        <dbReference type="ARBA" id="ARBA00022475"/>
    </source>
</evidence>
<accession>A0A011PV88</accession>
<gene>
    <name evidence="7" type="ORF">AW11_00117</name>
</gene>
<dbReference type="Proteomes" id="UP000022141">
    <property type="component" value="Unassembled WGS sequence"/>
</dbReference>
<keyword evidence="5" id="KW-0472">Membrane</keyword>
<dbReference type="EC" id="2.4.1.-" evidence="7"/>
<evidence type="ECO:0000256" key="3">
    <source>
        <dbReference type="ARBA" id="ARBA00022676"/>
    </source>
</evidence>
<evidence type="ECO:0000313" key="8">
    <source>
        <dbReference type="Proteomes" id="UP000022141"/>
    </source>
</evidence>
<evidence type="ECO:0000313" key="7">
    <source>
        <dbReference type="EMBL" id="EXI91306.1"/>
    </source>
</evidence>
<dbReference type="InterPro" id="IPR001173">
    <property type="entry name" value="Glyco_trans_2-like"/>
</dbReference>
<evidence type="ECO:0000256" key="1">
    <source>
        <dbReference type="ARBA" id="ARBA00004236"/>
    </source>
</evidence>
<dbReference type="CDD" id="cd02522">
    <property type="entry name" value="GT_2_like_a"/>
    <property type="match status" value="1"/>
</dbReference>
<dbReference type="PATRIC" id="fig|1454004.3.peg.124"/>
<keyword evidence="3 7" id="KW-0328">Glycosyltransferase</keyword>
<dbReference type="Pfam" id="PF00535">
    <property type="entry name" value="Glycos_transf_2"/>
    <property type="match status" value="1"/>
</dbReference>
<protein>
    <submittedName>
        <fullName evidence="7">PGL/p-HBAD biosynthesis glycosyltransferase</fullName>
        <ecNumber evidence="7">2.4.1.-</ecNumber>
    </submittedName>
</protein>
<dbReference type="EMBL" id="JEMY01000001">
    <property type="protein sequence ID" value="EXI91306.1"/>
    <property type="molecule type" value="Genomic_DNA"/>
</dbReference>
<comment type="subcellular location">
    <subcellularLocation>
        <location evidence="1">Cell membrane</location>
    </subcellularLocation>
</comment>
<dbReference type="SUPFAM" id="SSF53448">
    <property type="entry name" value="Nucleotide-diphospho-sugar transferases"/>
    <property type="match status" value="1"/>
</dbReference>
<evidence type="ECO:0000256" key="5">
    <source>
        <dbReference type="ARBA" id="ARBA00023136"/>
    </source>
</evidence>
<dbReference type="InterPro" id="IPR029044">
    <property type="entry name" value="Nucleotide-diphossugar_trans"/>
</dbReference>
<dbReference type="eggNOG" id="COG1215">
    <property type="taxonomic scope" value="Bacteria"/>
</dbReference>
<sequence>MPEFDTISVIIPTLNEEARIGATLASVLPQRPAEVLVVDSHSSDTTVAIAAAMIGVRVLQADKGRARQMNAGAAAARGDWLLFLHADTLLPPSALERISAQPEGILAGAFRHRFSGDDWRLRLISRLDNTRARLTRIAFGDQAIFVRRTLFERLGGFPPCDVMEDVAFGELLRKVTTPVLLREEAITDARKFEQMGVWTSLARVGVLLAFHRLRLPLVGRSFFKEIR</sequence>
<evidence type="ECO:0000259" key="6">
    <source>
        <dbReference type="Pfam" id="PF00535"/>
    </source>
</evidence>